<feature type="region of interest" description="Disordered" evidence="1">
    <location>
        <begin position="308"/>
        <end position="342"/>
    </location>
</feature>
<reference evidence="2" key="1">
    <citation type="submission" date="2021-04" db="EMBL/GenBank/DDBJ databases">
        <title>Draft Genome Sequence of Pandoravirus japonicus, Isolated from the Sabaishi River of Niigata, Japan.</title>
        <authorList>
            <person name="Hosokawa N."/>
            <person name="Takahashi H."/>
            <person name="Aoki K."/>
            <person name="Takemura M."/>
        </authorList>
    </citation>
    <scope>NUCLEOTIDE SEQUENCE</scope>
</reference>
<evidence type="ECO:0000313" key="3">
    <source>
        <dbReference type="Proteomes" id="UP001253637"/>
    </source>
</evidence>
<evidence type="ECO:0000256" key="1">
    <source>
        <dbReference type="SAM" id="MobiDB-lite"/>
    </source>
</evidence>
<accession>A0A811BSR0</accession>
<organism evidence="2 3">
    <name type="scientific">Pandoravirus japonicus</name>
    <dbReference type="NCBI Taxonomy" id="2823154"/>
    <lineage>
        <taxon>Viruses</taxon>
        <taxon>Pandoravirus</taxon>
    </lineage>
</organism>
<protein>
    <submittedName>
        <fullName evidence="2">Uncharacterized protein</fullName>
    </submittedName>
</protein>
<proteinExistence type="predicted"/>
<feature type="region of interest" description="Disordered" evidence="1">
    <location>
        <begin position="1"/>
        <end position="39"/>
    </location>
</feature>
<evidence type="ECO:0000313" key="2">
    <source>
        <dbReference type="EMBL" id="BCU03441.1"/>
    </source>
</evidence>
<sequence length="467" mass="50399">MDGGPYGIERQGQRRRQDGKRRRTFDDEATAPETYNNNNDNDLAKVVESLLGALATRPRAAAAICNADRVLYDLCAQTSVPVTEGLVRQHVNLVDLPRLYQADGDVVRCALWRWVAAFSSVTREGTIADRDAPPALAAMYALGRGAYGGDDLSDENVDGAPRRWDLALLGDDERGRPWPSPLAAMAYEWVPRNDLLLWATLSPATVRTLPAQTEAMLVAASTVADAVRGDADLETDAVLDADSVLCSGGRLFALMNVVDRARQWGLPERERVDSLPDDGAIATLDEAREVDRRAAETGDPVEALTVRVFGPSPYAEHGDSRGDDSDGDDEDGEPRTRWVARLPGPPVGPMRLAEAGLWAPILAAALGESGTAEALYRVLTSEPFVDLAIGTINDTVQRLSAPAVEARSDDIPDECAQVAAAPVGILPMEVYATFLADDGAPQIVLWVRPVMDATLIDPEGQDWWQAP</sequence>
<dbReference type="Proteomes" id="UP001253637">
    <property type="component" value="Segment"/>
</dbReference>
<name>A0A811BSR0_9VIRU</name>
<dbReference type="EMBL" id="LC625835">
    <property type="protein sequence ID" value="BCU03441.1"/>
    <property type="molecule type" value="Genomic_DNA"/>
</dbReference>